<dbReference type="SUPFAM" id="SSF48208">
    <property type="entry name" value="Six-hairpin glycosidases"/>
    <property type="match status" value="1"/>
</dbReference>
<organism evidence="2 3">
    <name type="scientific">Sinorhizobium numidicum</name>
    <dbReference type="NCBI Taxonomy" id="680248"/>
    <lineage>
        <taxon>Bacteria</taxon>
        <taxon>Pseudomonadati</taxon>
        <taxon>Pseudomonadota</taxon>
        <taxon>Alphaproteobacteria</taxon>
        <taxon>Hyphomicrobiales</taxon>
        <taxon>Rhizobiaceae</taxon>
        <taxon>Sinorhizobium/Ensifer group</taxon>
        <taxon>Sinorhizobium</taxon>
    </lineage>
</organism>
<sequence length="435" mass="46466">MGKTIMSIGTDPSLPSKAEDGLGDRELIPHLVDRITACRLNRLRVLEGMSADARILLDELIVLATRGLPRMHSQGMFAHTLRSVRTAEGTSEQLEGESLRYTAIASLGLSCLADAVQCRILAGSTAADLAQSCAKRAETTDDPGAVALAAWAAAEAGKFFASKLFRRLSALLATASPVTTVDCAWALTAAIGGQLFEDTSDLRTLAANRLLAGQAASGLFPHMLPSSASGRLRAHIGCFADQVYPIQALSRLHAASGNPFAIRAAEAAAGRICALQGPAGQWWWHYDTRNGGVVEGYPVYSVHQHAIAPMALLDLREAGGSDHWQAIIRGLEWLNQPPETPAPLVSPEKNVVWRKVARREPNKAARALAAMATALTSGARLRWLDIVFPPNRVDRECRPYEFGWLLYTWLAGGPVARLTPGRVDNQSSASGGGAA</sequence>
<keyword evidence="3" id="KW-1185">Reference proteome</keyword>
<evidence type="ECO:0000313" key="2">
    <source>
        <dbReference type="EMBL" id="WEX81007.1"/>
    </source>
</evidence>
<evidence type="ECO:0000313" key="3">
    <source>
        <dbReference type="Proteomes" id="UP001235547"/>
    </source>
</evidence>
<feature type="region of interest" description="Disordered" evidence="1">
    <location>
        <begin position="1"/>
        <end position="21"/>
    </location>
</feature>
<proteinExistence type="predicted"/>
<accession>A0ABY8CS66</accession>
<reference evidence="2 3" key="1">
    <citation type="submission" date="2023-03" db="EMBL/GenBank/DDBJ databases">
        <authorList>
            <person name="Kaur S."/>
            <person name="Espinosa-Saiz D."/>
            <person name="Velazquez E."/>
            <person name="Menendez E."/>
            <person name="diCenzo G.C."/>
        </authorList>
    </citation>
    <scope>NUCLEOTIDE SEQUENCE [LARGE SCALE GENOMIC DNA]</scope>
    <source>
        <strain evidence="2 3">LMG 27395</strain>
    </source>
</reference>
<name>A0ABY8CS66_9HYPH</name>
<dbReference type="EMBL" id="CP120370">
    <property type="protein sequence ID" value="WEX81007.1"/>
    <property type="molecule type" value="Genomic_DNA"/>
</dbReference>
<gene>
    <name evidence="2" type="ORF">PYH38_000341</name>
</gene>
<dbReference type="RefSeq" id="WP_280731736.1">
    <property type="nucleotide sequence ID" value="NZ_CP120367.1"/>
</dbReference>
<dbReference type="InterPro" id="IPR008928">
    <property type="entry name" value="6-hairpin_glycosidase_sf"/>
</dbReference>
<evidence type="ECO:0000256" key="1">
    <source>
        <dbReference type="SAM" id="MobiDB-lite"/>
    </source>
</evidence>
<dbReference type="Proteomes" id="UP001235547">
    <property type="component" value="Chromosome 2"/>
</dbReference>
<protein>
    <submittedName>
        <fullName evidence="2">Uncharacterized protein</fullName>
    </submittedName>
</protein>